<dbReference type="EMBL" id="JBHLWN010000029">
    <property type="protein sequence ID" value="MFC0212376.1"/>
    <property type="molecule type" value="Genomic_DNA"/>
</dbReference>
<gene>
    <name evidence="1" type="ORF">ACFFK0_07865</name>
</gene>
<proteinExistence type="predicted"/>
<evidence type="ECO:0000313" key="2">
    <source>
        <dbReference type="Proteomes" id="UP001589776"/>
    </source>
</evidence>
<protein>
    <submittedName>
        <fullName evidence="1">Uncharacterized protein</fullName>
    </submittedName>
</protein>
<evidence type="ECO:0000313" key="1">
    <source>
        <dbReference type="EMBL" id="MFC0212376.1"/>
    </source>
</evidence>
<accession>A0ABV6DI98</accession>
<name>A0ABV6DI98_9BACL</name>
<dbReference type="RefSeq" id="WP_377469528.1">
    <property type="nucleotide sequence ID" value="NZ_JBHLWN010000029.1"/>
</dbReference>
<sequence length="92" mass="10830">MDQKIRMDGSEKEPKLVIDGEQYLLHDRCWDIEIVTGKLFSILTFYWKGEVKLSIRYEQKSESLWTKLEAFLLSAYDYLRSASATLSNRYAV</sequence>
<dbReference type="Proteomes" id="UP001589776">
    <property type="component" value="Unassembled WGS sequence"/>
</dbReference>
<reference evidence="1 2" key="1">
    <citation type="submission" date="2024-09" db="EMBL/GenBank/DDBJ databases">
        <authorList>
            <person name="Sun Q."/>
            <person name="Mori K."/>
        </authorList>
    </citation>
    <scope>NUCLEOTIDE SEQUENCE [LARGE SCALE GENOMIC DNA]</scope>
    <source>
        <strain evidence="1 2">CCM 7759</strain>
    </source>
</reference>
<comment type="caution">
    <text evidence="1">The sequence shown here is derived from an EMBL/GenBank/DDBJ whole genome shotgun (WGS) entry which is preliminary data.</text>
</comment>
<organism evidence="1 2">
    <name type="scientific">Paenibacillus chartarius</name>
    <dbReference type="NCBI Taxonomy" id="747481"/>
    <lineage>
        <taxon>Bacteria</taxon>
        <taxon>Bacillati</taxon>
        <taxon>Bacillota</taxon>
        <taxon>Bacilli</taxon>
        <taxon>Bacillales</taxon>
        <taxon>Paenibacillaceae</taxon>
        <taxon>Paenibacillus</taxon>
    </lineage>
</organism>
<keyword evidence="2" id="KW-1185">Reference proteome</keyword>